<comment type="caution">
    <text evidence="1">The sequence shown here is derived from an EMBL/GenBank/DDBJ whole genome shotgun (WGS) entry which is preliminary data.</text>
</comment>
<protein>
    <submittedName>
        <fullName evidence="1">Uncharacterized protein</fullName>
    </submittedName>
</protein>
<dbReference type="EMBL" id="CM042883">
    <property type="protein sequence ID" value="KAI4376145.1"/>
    <property type="molecule type" value="Genomic_DNA"/>
</dbReference>
<proteinExistence type="predicted"/>
<dbReference type="Proteomes" id="UP001057402">
    <property type="component" value="Chromosome 4"/>
</dbReference>
<name>A0ACB9RBR9_9MYRT</name>
<organism evidence="1 2">
    <name type="scientific">Melastoma candidum</name>
    <dbReference type="NCBI Taxonomy" id="119954"/>
    <lineage>
        <taxon>Eukaryota</taxon>
        <taxon>Viridiplantae</taxon>
        <taxon>Streptophyta</taxon>
        <taxon>Embryophyta</taxon>
        <taxon>Tracheophyta</taxon>
        <taxon>Spermatophyta</taxon>
        <taxon>Magnoliopsida</taxon>
        <taxon>eudicotyledons</taxon>
        <taxon>Gunneridae</taxon>
        <taxon>Pentapetalae</taxon>
        <taxon>rosids</taxon>
        <taxon>malvids</taxon>
        <taxon>Myrtales</taxon>
        <taxon>Melastomataceae</taxon>
        <taxon>Melastomatoideae</taxon>
        <taxon>Melastomateae</taxon>
        <taxon>Melastoma</taxon>
    </lineage>
</organism>
<gene>
    <name evidence="1" type="ORF">MLD38_013936</name>
</gene>
<evidence type="ECO:0000313" key="1">
    <source>
        <dbReference type="EMBL" id="KAI4376145.1"/>
    </source>
</evidence>
<accession>A0ACB9RBR9</accession>
<evidence type="ECO:0000313" key="2">
    <source>
        <dbReference type="Proteomes" id="UP001057402"/>
    </source>
</evidence>
<reference evidence="2" key="1">
    <citation type="journal article" date="2023" name="Front. Plant Sci.">
        <title>Chromosomal-level genome assembly of Melastoma candidum provides insights into trichome evolution.</title>
        <authorList>
            <person name="Zhong Y."/>
            <person name="Wu W."/>
            <person name="Sun C."/>
            <person name="Zou P."/>
            <person name="Liu Y."/>
            <person name="Dai S."/>
            <person name="Zhou R."/>
        </authorList>
    </citation>
    <scope>NUCLEOTIDE SEQUENCE [LARGE SCALE GENOMIC DNA]</scope>
</reference>
<sequence>MFPALPQSSPIFCAASVSPDLPSPPPPVPARLPNGRPLSFQRALSALSSSASWRDLKLGSCVHAAILKSGSGSDVIASNSLLNMYGKCGCVGDALRVFDEMPDRSVVTWTSLMSVYSQLGDVEKVIIVFRELLQEVKPHELCFSVILKACARESRYEAVARAVHASVIKMGYDSDEFLKNLLVSAYAKLGRLVDAEKIVVQRDGADVIVSWTSLVSGAVLNGNANEALRYFFMMQEFGIRPNEVTLLSILRACSLLDDLLLFKWVHGLVLKAGLGANDVVANSLVEMHLGNGYFTEGVWIFCKYLFPSDCIRSETIALILRGCTHLGFSDLGKQIHCFTIKQAAFSDLLADNALISMYGGTGCCDSAVKIFRRMVFRDIISWNSIICCLIKYDKFNEALRLFKMIVHDEEVEGVSPDFVTVLELLQGCSNLALYDQGQLLHGYSVKTGIAGDLFVQNSLIDFYGKMGRSDFAADIFEDMQIKDIGTYNSMLAAYGLSGDGISALKVFEMLKSSGLGHPNEITFTNVLSACGHSNLISEGLEIFRSMENSYCIMPNMDHYACVVAMLAKSGKINGALSFIKVMPQLPDAQVWSSLLVGSGIYNRVDVAETAAKWLSILDPQGSAWRVTLSNAYASAGRWRDVAKVRVKMKDSSSSREAGCSSVLVQGNKFDFVVNDTRHPKSRTVYEVLDTLMKHSTDSIRA</sequence>
<keyword evidence="2" id="KW-1185">Reference proteome</keyword>